<proteinExistence type="predicted"/>
<protein>
    <submittedName>
        <fullName evidence="7">AcrR family transcriptional regulator</fullName>
    </submittedName>
</protein>
<dbReference type="Pfam" id="PF00440">
    <property type="entry name" value="TetR_N"/>
    <property type="match status" value="1"/>
</dbReference>
<dbReference type="InterPro" id="IPR050109">
    <property type="entry name" value="HTH-type_TetR-like_transc_reg"/>
</dbReference>
<dbReference type="EMBL" id="JACHVS010000005">
    <property type="protein sequence ID" value="MBB2997617.1"/>
    <property type="molecule type" value="Genomic_DNA"/>
</dbReference>
<organism evidence="7 8">
    <name type="scientific">Paeniglutamicibacter cryotolerans</name>
    <dbReference type="NCBI Taxonomy" id="670079"/>
    <lineage>
        <taxon>Bacteria</taxon>
        <taxon>Bacillati</taxon>
        <taxon>Actinomycetota</taxon>
        <taxon>Actinomycetes</taxon>
        <taxon>Micrococcales</taxon>
        <taxon>Micrococcaceae</taxon>
        <taxon>Paeniglutamicibacter</taxon>
    </lineage>
</organism>
<dbReference type="PANTHER" id="PTHR30055:SF234">
    <property type="entry name" value="HTH-TYPE TRANSCRIPTIONAL REGULATOR BETI"/>
    <property type="match status" value="1"/>
</dbReference>
<dbReference type="RefSeq" id="WP_183513273.1">
    <property type="nucleotide sequence ID" value="NZ_BAABGK010000003.1"/>
</dbReference>
<dbReference type="PRINTS" id="PR00455">
    <property type="entry name" value="HTHTETR"/>
</dbReference>
<keyword evidence="2 4" id="KW-0238">DNA-binding</keyword>
<evidence type="ECO:0000256" key="3">
    <source>
        <dbReference type="ARBA" id="ARBA00023163"/>
    </source>
</evidence>
<dbReference type="SUPFAM" id="SSF46689">
    <property type="entry name" value="Homeodomain-like"/>
    <property type="match status" value="1"/>
</dbReference>
<gene>
    <name evidence="7" type="ORF">E9229_003889</name>
</gene>
<evidence type="ECO:0000256" key="4">
    <source>
        <dbReference type="PROSITE-ProRule" id="PRU00335"/>
    </source>
</evidence>
<keyword evidence="1" id="KW-0805">Transcription regulation</keyword>
<dbReference type="PANTHER" id="PTHR30055">
    <property type="entry name" value="HTH-TYPE TRANSCRIPTIONAL REGULATOR RUTR"/>
    <property type="match status" value="1"/>
</dbReference>
<dbReference type="InterPro" id="IPR009057">
    <property type="entry name" value="Homeodomain-like_sf"/>
</dbReference>
<reference evidence="7 8" key="1">
    <citation type="submission" date="2020-08" db="EMBL/GenBank/DDBJ databases">
        <title>Sequencing the genomes of 1000 actinobacteria strains.</title>
        <authorList>
            <person name="Klenk H.-P."/>
        </authorList>
    </citation>
    <scope>NUCLEOTIDE SEQUENCE [LARGE SCALE GENOMIC DNA]</scope>
    <source>
        <strain evidence="7 8">DSM 22826</strain>
    </source>
</reference>
<evidence type="ECO:0000259" key="6">
    <source>
        <dbReference type="PROSITE" id="PS50977"/>
    </source>
</evidence>
<keyword evidence="8" id="KW-1185">Reference proteome</keyword>
<comment type="caution">
    <text evidence="7">The sequence shown here is derived from an EMBL/GenBank/DDBJ whole genome shotgun (WGS) entry which is preliminary data.</text>
</comment>
<name>A0A839QNW9_9MICC</name>
<keyword evidence="3" id="KW-0804">Transcription</keyword>
<dbReference type="AlphaFoldDB" id="A0A839QNW9"/>
<dbReference type="PROSITE" id="PS50977">
    <property type="entry name" value="HTH_TETR_2"/>
    <property type="match status" value="1"/>
</dbReference>
<evidence type="ECO:0000256" key="1">
    <source>
        <dbReference type="ARBA" id="ARBA00023015"/>
    </source>
</evidence>
<dbReference type="InterPro" id="IPR001647">
    <property type="entry name" value="HTH_TetR"/>
</dbReference>
<dbReference type="GO" id="GO:0003700">
    <property type="term" value="F:DNA-binding transcription factor activity"/>
    <property type="evidence" value="ECO:0007669"/>
    <property type="project" value="TreeGrafter"/>
</dbReference>
<dbReference type="Proteomes" id="UP000523000">
    <property type="component" value="Unassembled WGS sequence"/>
</dbReference>
<evidence type="ECO:0000313" key="7">
    <source>
        <dbReference type="EMBL" id="MBB2997617.1"/>
    </source>
</evidence>
<accession>A0A839QNW9</accession>
<dbReference type="Gene3D" id="1.10.357.10">
    <property type="entry name" value="Tetracycline Repressor, domain 2"/>
    <property type="match status" value="1"/>
</dbReference>
<feature type="region of interest" description="Disordered" evidence="5">
    <location>
        <begin position="1"/>
        <end position="22"/>
    </location>
</feature>
<evidence type="ECO:0000256" key="5">
    <source>
        <dbReference type="SAM" id="MobiDB-lite"/>
    </source>
</evidence>
<evidence type="ECO:0000256" key="2">
    <source>
        <dbReference type="ARBA" id="ARBA00023125"/>
    </source>
</evidence>
<feature type="DNA-binding region" description="H-T-H motif" evidence="4">
    <location>
        <begin position="44"/>
        <end position="63"/>
    </location>
</feature>
<evidence type="ECO:0000313" key="8">
    <source>
        <dbReference type="Proteomes" id="UP000523000"/>
    </source>
</evidence>
<feature type="domain" description="HTH tetR-type" evidence="6">
    <location>
        <begin position="21"/>
        <end position="81"/>
    </location>
</feature>
<dbReference type="GO" id="GO:0000976">
    <property type="term" value="F:transcription cis-regulatory region binding"/>
    <property type="evidence" value="ECO:0007669"/>
    <property type="project" value="TreeGrafter"/>
</dbReference>
<sequence>MALPVKTSRPYDSSARRQGAEHKRQAILDSARTLFLASGYVGTTIAAIAAEAVVSTETIYKTFGSKARLLRDIYNEGLLGVGPVSAEQRSDLLQAEATDGRGLLLALGMFTAEIGPLAAPIRTLIRDAAAQDEQMARLLVEIDQDRYERMLHNARHMVDRNLLATGITAEFAADIMWFYTAPEVCEKLMLGRNWTARELGTFVGKAIGAALLDEGSLD</sequence>